<gene>
    <name evidence="1" type="ORF">CEXT_307541</name>
</gene>
<reference evidence="1 2" key="1">
    <citation type="submission" date="2021-06" db="EMBL/GenBank/DDBJ databases">
        <title>Caerostris extrusa draft genome.</title>
        <authorList>
            <person name="Kono N."/>
            <person name="Arakawa K."/>
        </authorList>
    </citation>
    <scope>NUCLEOTIDE SEQUENCE [LARGE SCALE GENOMIC DNA]</scope>
</reference>
<dbReference type="EMBL" id="BPLR01001828">
    <property type="protein sequence ID" value="GIX66901.1"/>
    <property type="molecule type" value="Genomic_DNA"/>
</dbReference>
<protein>
    <submittedName>
        <fullName evidence="1">Uncharacterized protein</fullName>
    </submittedName>
</protein>
<evidence type="ECO:0000313" key="1">
    <source>
        <dbReference type="EMBL" id="GIX66901.1"/>
    </source>
</evidence>
<sequence>MRSARLFPLGQTCNTQMVRSSYSKQAMADIDLQAAITLWTAGYLVSQNETYNNKHQSRKEQTIAIQIDAKQHHRNRMLDLVNRRIVFPDWLNNKEWAQMVPQNVVFK</sequence>
<keyword evidence="2" id="KW-1185">Reference proteome</keyword>
<proteinExistence type="predicted"/>
<dbReference type="AlphaFoldDB" id="A0AAV4M372"/>
<evidence type="ECO:0000313" key="2">
    <source>
        <dbReference type="Proteomes" id="UP001054945"/>
    </source>
</evidence>
<name>A0AAV4M372_CAEEX</name>
<dbReference type="Proteomes" id="UP001054945">
    <property type="component" value="Unassembled WGS sequence"/>
</dbReference>
<accession>A0AAV4M372</accession>
<comment type="caution">
    <text evidence="1">The sequence shown here is derived from an EMBL/GenBank/DDBJ whole genome shotgun (WGS) entry which is preliminary data.</text>
</comment>
<organism evidence="1 2">
    <name type="scientific">Caerostris extrusa</name>
    <name type="common">Bark spider</name>
    <name type="synonym">Caerostris bankana</name>
    <dbReference type="NCBI Taxonomy" id="172846"/>
    <lineage>
        <taxon>Eukaryota</taxon>
        <taxon>Metazoa</taxon>
        <taxon>Ecdysozoa</taxon>
        <taxon>Arthropoda</taxon>
        <taxon>Chelicerata</taxon>
        <taxon>Arachnida</taxon>
        <taxon>Araneae</taxon>
        <taxon>Araneomorphae</taxon>
        <taxon>Entelegynae</taxon>
        <taxon>Araneoidea</taxon>
        <taxon>Araneidae</taxon>
        <taxon>Caerostris</taxon>
    </lineage>
</organism>